<keyword evidence="2" id="KW-1185">Reference proteome</keyword>
<dbReference type="OrthoDB" id="3944410at2759"/>
<reference evidence="2" key="1">
    <citation type="journal article" date="2020" name="Stud. Mycol.">
        <title>101 Dothideomycetes genomes: A test case for predicting lifestyles and emergence of pathogens.</title>
        <authorList>
            <person name="Haridas S."/>
            <person name="Albert R."/>
            <person name="Binder M."/>
            <person name="Bloem J."/>
            <person name="LaButti K."/>
            <person name="Salamov A."/>
            <person name="Andreopoulos B."/>
            <person name="Baker S."/>
            <person name="Barry K."/>
            <person name="Bills G."/>
            <person name="Bluhm B."/>
            <person name="Cannon C."/>
            <person name="Castanera R."/>
            <person name="Culley D."/>
            <person name="Daum C."/>
            <person name="Ezra D."/>
            <person name="Gonzalez J."/>
            <person name="Henrissat B."/>
            <person name="Kuo A."/>
            <person name="Liang C."/>
            <person name="Lipzen A."/>
            <person name="Lutzoni F."/>
            <person name="Magnuson J."/>
            <person name="Mondo S."/>
            <person name="Nolan M."/>
            <person name="Ohm R."/>
            <person name="Pangilinan J."/>
            <person name="Park H.-J."/>
            <person name="Ramirez L."/>
            <person name="Alfaro M."/>
            <person name="Sun H."/>
            <person name="Tritt A."/>
            <person name="Yoshinaga Y."/>
            <person name="Zwiers L.-H."/>
            <person name="Turgeon B."/>
            <person name="Goodwin S."/>
            <person name="Spatafora J."/>
            <person name="Crous P."/>
            <person name="Grigoriev I."/>
        </authorList>
    </citation>
    <scope>NUCLEOTIDE SEQUENCE [LARGE SCALE GENOMIC DNA]</scope>
    <source>
        <strain evidence="2">CECT 20119</strain>
    </source>
</reference>
<gene>
    <name evidence="1" type="ORF">BDZ85DRAFT_283739</name>
</gene>
<proteinExistence type="predicted"/>
<evidence type="ECO:0000313" key="2">
    <source>
        <dbReference type="Proteomes" id="UP000799538"/>
    </source>
</evidence>
<name>A0A6A6G508_9PEZI</name>
<accession>A0A6A6G508</accession>
<dbReference type="AlphaFoldDB" id="A0A6A6G508"/>
<sequence length="213" mass="22236">MGSFSNLSAIASTISKLPPTPTTTPVSVPARPTDTPHPAPIYTPRLAVHTLACDVQYDATKPVSVQYVNITSTTNVLSGTNLVIPTVTGTAFSTLTHYVTVTTTKASGTATTTSARVEAVFERRDIASDTATEVAPASVTGATCSDQATLYLPSATVTSIFSATIGTITKEAITPASTLTIRVTNVAPFHTVTHCAQCRGLQKQGCPTHDIIW</sequence>
<dbReference type="Proteomes" id="UP000799538">
    <property type="component" value="Unassembled WGS sequence"/>
</dbReference>
<protein>
    <submittedName>
        <fullName evidence="1">Uncharacterized protein</fullName>
    </submittedName>
</protein>
<evidence type="ECO:0000313" key="1">
    <source>
        <dbReference type="EMBL" id="KAF2220816.1"/>
    </source>
</evidence>
<dbReference type="EMBL" id="ML992511">
    <property type="protein sequence ID" value="KAF2220816.1"/>
    <property type="molecule type" value="Genomic_DNA"/>
</dbReference>
<organism evidence="1 2">
    <name type="scientific">Elsinoe ampelina</name>
    <dbReference type="NCBI Taxonomy" id="302913"/>
    <lineage>
        <taxon>Eukaryota</taxon>
        <taxon>Fungi</taxon>
        <taxon>Dikarya</taxon>
        <taxon>Ascomycota</taxon>
        <taxon>Pezizomycotina</taxon>
        <taxon>Dothideomycetes</taxon>
        <taxon>Dothideomycetidae</taxon>
        <taxon>Myriangiales</taxon>
        <taxon>Elsinoaceae</taxon>
        <taxon>Elsinoe</taxon>
    </lineage>
</organism>